<dbReference type="InterPro" id="IPR005025">
    <property type="entry name" value="FMN_Rdtase-like_dom"/>
</dbReference>
<dbReference type="InterPro" id="IPR008254">
    <property type="entry name" value="Flavodoxin/NO_synth"/>
</dbReference>
<accession>A0A4R5CSG5</accession>
<dbReference type="GO" id="GO:0003955">
    <property type="term" value="F:NAD(P)H dehydrogenase (quinone) activity"/>
    <property type="evidence" value="ECO:0007669"/>
    <property type="project" value="UniProtKB-EC"/>
</dbReference>
<comment type="caution">
    <text evidence="3">The sequence shown here is derived from an EMBL/GenBank/DDBJ whole genome shotgun (WGS) entry which is preliminary data.</text>
</comment>
<keyword evidence="4" id="KW-1185">Reference proteome</keyword>
<feature type="domain" description="Flavodoxin-like" evidence="2">
    <location>
        <begin position="29"/>
        <end position="211"/>
    </location>
</feature>
<dbReference type="InterPro" id="IPR035959">
    <property type="entry name" value="RutC-like_sf"/>
</dbReference>
<keyword evidence="1" id="KW-0732">Signal</keyword>
<name>A0A4R5CSG5_9FLAO</name>
<evidence type="ECO:0000256" key="1">
    <source>
        <dbReference type="SAM" id="SignalP"/>
    </source>
</evidence>
<proteinExistence type="predicted"/>
<organism evidence="3 4">
    <name type="scientific">Flavobacterium hiemivividum</name>
    <dbReference type="NCBI Taxonomy" id="2541734"/>
    <lineage>
        <taxon>Bacteria</taxon>
        <taxon>Pseudomonadati</taxon>
        <taxon>Bacteroidota</taxon>
        <taxon>Flavobacteriia</taxon>
        <taxon>Flavobacteriales</taxon>
        <taxon>Flavobacteriaceae</taxon>
        <taxon>Flavobacterium</taxon>
    </lineage>
</organism>
<dbReference type="AlphaFoldDB" id="A0A4R5CSG5"/>
<dbReference type="EC" id="1.6.5.2" evidence="3"/>
<protein>
    <submittedName>
        <fullName evidence="3">NAD(P)H:quinone oxidoreductase</fullName>
        <ecNumber evidence="3">1.6.5.2</ecNumber>
    </submittedName>
</protein>
<dbReference type="EMBL" id="SMFO01000007">
    <property type="protein sequence ID" value="TDE03532.1"/>
    <property type="molecule type" value="Genomic_DNA"/>
</dbReference>
<dbReference type="Gene3D" id="3.30.1330.40">
    <property type="entry name" value="RutC-like"/>
    <property type="match status" value="1"/>
</dbReference>
<dbReference type="PANTHER" id="PTHR43760:SF1">
    <property type="entry name" value="ENDORIBONUCLEASE L-PSP_CHORISMATE MUTASE-LIKE DOMAIN-CONTAINING PROTEIN"/>
    <property type="match status" value="1"/>
</dbReference>
<dbReference type="CDD" id="cd02199">
    <property type="entry name" value="YjgF_YER057c_UK114_like_1"/>
    <property type="match status" value="1"/>
</dbReference>
<reference evidence="3 4" key="1">
    <citation type="submission" date="2019-03" db="EMBL/GenBank/DDBJ databases">
        <title>Flavobacterium TSA-D2 sp. nov., isolated from arctic soil.</title>
        <authorList>
            <person name="Chaudhary D.K."/>
        </authorList>
    </citation>
    <scope>NUCLEOTIDE SEQUENCE [LARGE SCALE GENOMIC DNA]</scope>
    <source>
        <strain evidence="3 4">TSA-D2</strain>
    </source>
</reference>
<dbReference type="RefSeq" id="WP_132111261.1">
    <property type="nucleotide sequence ID" value="NZ_SMFO01000007.1"/>
</dbReference>
<evidence type="ECO:0000259" key="2">
    <source>
        <dbReference type="PROSITE" id="PS50902"/>
    </source>
</evidence>
<sequence length="388" mass="41549">MKKNTFLFSLFFLMLLSQTSFGKDKETNLLILLHSQNGSTLKLAQGIAQGILLYPNTKVVIKRVPSLDTKVVLSSDVQKLPIATIEELAIYDGIAFGSPVHFGNISADMAAFFARSIPLWTTRALEGKPATVFMSSGSGSGNEVAIQSFWSTVALHGMVIIPTGIMASDTLDKTIAQGNTPFGATSITGATGPRPSESELALAKEQGRALAKTASALKIFNTSKISENVLSTEKEWDVNQTLVKLGIVIPKAPNPVGNYVPYVISNNMVYINQVALKDGKILYPGKIGTNEITEEQAKEATKQAFLNVVSVLKEASGGDLNRVKRVVQLTGYFNTSPNYTQHAAIMNTASDLAVAIFGDKGKHARATIGAVSLPINASVEIQAVFEIE</sequence>
<dbReference type="InterPro" id="IPR013813">
    <property type="entry name" value="Endoribo_LPSP/chorism_mut-like"/>
</dbReference>
<dbReference type="Proteomes" id="UP000294597">
    <property type="component" value="Unassembled WGS sequence"/>
</dbReference>
<feature type="chain" id="PRO_5020855011" evidence="1">
    <location>
        <begin position="23"/>
        <end position="388"/>
    </location>
</feature>
<dbReference type="NCBIfam" id="NF002999">
    <property type="entry name" value="PRK03767.1"/>
    <property type="match status" value="1"/>
</dbReference>
<dbReference type="PROSITE" id="PS50902">
    <property type="entry name" value="FLAVODOXIN_LIKE"/>
    <property type="match status" value="1"/>
</dbReference>
<keyword evidence="3" id="KW-0560">Oxidoreductase</keyword>
<dbReference type="SUPFAM" id="SSF52218">
    <property type="entry name" value="Flavoproteins"/>
    <property type="match status" value="1"/>
</dbReference>
<dbReference type="Pfam" id="PF03358">
    <property type="entry name" value="FMN_red"/>
    <property type="match status" value="1"/>
</dbReference>
<gene>
    <name evidence="3" type="primary">wrbA</name>
    <name evidence="3" type="ORF">E0F98_10675</name>
</gene>
<dbReference type="GO" id="GO:0010181">
    <property type="term" value="F:FMN binding"/>
    <property type="evidence" value="ECO:0007669"/>
    <property type="project" value="InterPro"/>
</dbReference>
<dbReference type="InterPro" id="IPR029039">
    <property type="entry name" value="Flavoprotein-like_sf"/>
</dbReference>
<evidence type="ECO:0000313" key="3">
    <source>
        <dbReference type="EMBL" id="TDE03532.1"/>
    </source>
</evidence>
<dbReference type="PANTHER" id="PTHR43760">
    <property type="entry name" value="ENDORIBONUCLEASE-RELATED"/>
    <property type="match status" value="1"/>
</dbReference>
<dbReference type="SUPFAM" id="SSF55298">
    <property type="entry name" value="YjgF-like"/>
    <property type="match status" value="1"/>
</dbReference>
<evidence type="ECO:0000313" key="4">
    <source>
        <dbReference type="Proteomes" id="UP000294597"/>
    </source>
</evidence>
<dbReference type="Gene3D" id="3.40.50.360">
    <property type="match status" value="1"/>
</dbReference>
<dbReference type="Pfam" id="PF14588">
    <property type="entry name" value="YjgF_endoribonc"/>
    <property type="match status" value="1"/>
</dbReference>
<feature type="signal peptide" evidence="1">
    <location>
        <begin position="1"/>
        <end position="22"/>
    </location>
</feature>